<evidence type="ECO:0000256" key="3">
    <source>
        <dbReference type="SAM" id="MobiDB-lite"/>
    </source>
</evidence>
<dbReference type="PROSITE" id="PS50002">
    <property type="entry name" value="SH3"/>
    <property type="match status" value="1"/>
</dbReference>
<dbReference type="EMBL" id="CH981524">
    <property type="protein sequence ID" value="EDK42369.1"/>
    <property type="molecule type" value="Genomic_DNA"/>
</dbReference>
<dbReference type="InterPro" id="IPR036028">
    <property type="entry name" value="SH3-like_dom_sf"/>
</dbReference>
<reference evidence="6 7" key="1">
    <citation type="journal article" date="2009" name="Nature">
        <title>Evolution of pathogenicity and sexual reproduction in eight Candida genomes.</title>
        <authorList>
            <person name="Butler G."/>
            <person name="Rasmussen M.D."/>
            <person name="Lin M.F."/>
            <person name="Santos M.A."/>
            <person name="Sakthikumar S."/>
            <person name="Munro C.A."/>
            <person name="Rheinbay E."/>
            <person name="Grabherr M."/>
            <person name="Forche A."/>
            <person name="Reedy J.L."/>
            <person name="Agrafioti I."/>
            <person name="Arnaud M.B."/>
            <person name="Bates S."/>
            <person name="Brown A.J."/>
            <person name="Brunke S."/>
            <person name="Costanzo M.C."/>
            <person name="Fitzpatrick D.A."/>
            <person name="de Groot P.W."/>
            <person name="Harris D."/>
            <person name="Hoyer L.L."/>
            <person name="Hube B."/>
            <person name="Klis F.M."/>
            <person name="Kodira C."/>
            <person name="Lennard N."/>
            <person name="Logue M.E."/>
            <person name="Martin R."/>
            <person name="Neiman A.M."/>
            <person name="Nikolaou E."/>
            <person name="Quail M.A."/>
            <person name="Quinn J."/>
            <person name="Santos M.C."/>
            <person name="Schmitzberger F.F."/>
            <person name="Sherlock G."/>
            <person name="Shah P."/>
            <person name="Silverstein K.A."/>
            <person name="Skrzypek M.S."/>
            <person name="Soll D."/>
            <person name="Staggs R."/>
            <person name="Stansfield I."/>
            <person name="Stumpf M.P."/>
            <person name="Sudbery P.E."/>
            <person name="Srikantha T."/>
            <person name="Zeng Q."/>
            <person name="Berman J."/>
            <person name="Berriman M."/>
            <person name="Heitman J."/>
            <person name="Gow N.A."/>
            <person name="Lorenz M.C."/>
            <person name="Birren B.W."/>
            <person name="Kellis M."/>
            <person name="Cuomo C.A."/>
        </authorList>
    </citation>
    <scope>NUCLEOTIDE SEQUENCE [LARGE SCALE GENOMIC DNA]</scope>
    <source>
        <strain evidence="7">ATCC 11503 / BCRC 21390 / CBS 2605 / JCM 1781 / NBRC 1676 / NRRL YB-4239</strain>
    </source>
</reference>
<dbReference type="SMART" id="SM00326">
    <property type="entry name" value="SH3"/>
    <property type="match status" value="1"/>
</dbReference>
<accession>A5DT61</accession>
<gene>
    <name evidence="6" type="ORF">LELG_00547</name>
</gene>
<dbReference type="InterPro" id="IPR001452">
    <property type="entry name" value="SH3_domain"/>
</dbReference>
<protein>
    <recommendedName>
        <fullName evidence="5">SH3 domain-containing protein</fullName>
    </recommendedName>
</protein>
<dbReference type="AlphaFoldDB" id="A5DT61"/>
<proteinExistence type="predicted"/>
<keyword evidence="4" id="KW-0812">Transmembrane</keyword>
<feature type="domain" description="SH3" evidence="5">
    <location>
        <begin position="369"/>
        <end position="437"/>
    </location>
</feature>
<dbReference type="OrthoDB" id="5340910at2759"/>
<dbReference type="KEGG" id="lel:PVL30_000532"/>
<dbReference type="Proteomes" id="UP000001996">
    <property type="component" value="Unassembled WGS sequence"/>
</dbReference>
<feature type="region of interest" description="Disordered" evidence="3">
    <location>
        <begin position="312"/>
        <end position="339"/>
    </location>
</feature>
<evidence type="ECO:0000313" key="6">
    <source>
        <dbReference type="EMBL" id="EDK42369.1"/>
    </source>
</evidence>
<dbReference type="SUPFAM" id="SSF50044">
    <property type="entry name" value="SH3-domain"/>
    <property type="match status" value="1"/>
</dbReference>
<keyword evidence="7" id="KW-1185">Reference proteome</keyword>
<keyword evidence="1 2" id="KW-0728">SH3 domain</keyword>
<evidence type="ECO:0000259" key="5">
    <source>
        <dbReference type="PROSITE" id="PS50002"/>
    </source>
</evidence>
<dbReference type="Pfam" id="PF00018">
    <property type="entry name" value="SH3_1"/>
    <property type="match status" value="1"/>
</dbReference>
<feature type="transmembrane region" description="Helical" evidence="4">
    <location>
        <begin position="126"/>
        <end position="150"/>
    </location>
</feature>
<evidence type="ECO:0000256" key="2">
    <source>
        <dbReference type="PROSITE-ProRule" id="PRU00192"/>
    </source>
</evidence>
<name>A5DT61_LODEL</name>
<dbReference type="VEuPathDB" id="FungiDB:LELG_00547"/>
<dbReference type="Gene3D" id="2.30.30.40">
    <property type="entry name" value="SH3 Domains"/>
    <property type="match status" value="1"/>
</dbReference>
<feature type="compositionally biased region" description="Basic and acidic residues" evidence="3">
    <location>
        <begin position="312"/>
        <end position="330"/>
    </location>
</feature>
<organism evidence="6 7">
    <name type="scientific">Lodderomyces elongisporus (strain ATCC 11503 / CBS 2605 / JCM 1781 / NBRC 1676 / NRRL YB-4239)</name>
    <name type="common">Yeast</name>
    <name type="synonym">Saccharomyces elongisporus</name>
    <dbReference type="NCBI Taxonomy" id="379508"/>
    <lineage>
        <taxon>Eukaryota</taxon>
        <taxon>Fungi</taxon>
        <taxon>Dikarya</taxon>
        <taxon>Ascomycota</taxon>
        <taxon>Saccharomycotina</taxon>
        <taxon>Pichiomycetes</taxon>
        <taxon>Debaryomycetaceae</taxon>
        <taxon>Candida/Lodderomyces clade</taxon>
        <taxon>Lodderomyces</taxon>
    </lineage>
</organism>
<feature type="transmembrane region" description="Helical" evidence="4">
    <location>
        <begin position="38"/>
        <end position="56"/>
    </location>
</feature>
<dbReference type="eggNOG" id="ENOG502QVI6">
    <property type="taxonomic scope" value="Eukaryota"/>
</dbReference>
<dbReference type="GeneID" id="5235316"/>
<evidence type="ECO:0000256" key="4">
    <source>
        <dbReference type="SAM" id="Phobius"/>
    </source>
</evidence>
<sequence length="437" mass="49233">MITTTIRRTAILGDEPTWLSSRSTATLETSTVATEEDVVVAVLLLLLLQLLLQMLIETIAPESDTQPTTDINKFDLDYTTETSRAQPTMSQEMNQNNLAETLAADASQNSKKLQNGTMPISKSTQVGVAVGVPIAIFVIFFMALGFWYFLRLRKQTQSANITRIEGEPKRFNFDFVEKSEQSTDTGNEKPYADLFSPTNYLKTAKDLELYLHHKPLNYGASININNNNNNDSSSSNIDNIDNIDSLKGVFKRLSMWAKRDKRHSKAGEDVEVQQQRTSLPHLSTNTTSTSPTLLRKFHLTKGKNNFMAHEIDANNKNDKQERGREEENGKGKLKGKGDAVSNDFTGREVHFMDSRDLSQFPAKNKVDAYDKSVYVVTRAYQSQLPDELSIKVGDKCMIMEQFEDGWCKVRLLQMAGTNRSKTDKMGLVPKLCLQNYI</sequence>
<dbReference type="HOGENOM" id="CLU_627096_0_0_1"/>
<evidence type="ECO:0000256" key="1">
    <source>
        <dbReference type="ARBA" id="ARBA00022443"/>
    </source>
</evidence>
<dbReference type="InParanoid" id="A5DT61"/>
<dbReference type="GO" id="GO:0030447">
    <property type="term" value="P:filamentous growth"/>
    <property type="evidence" value="ECO:0007669"/>
    <property type="project" value="UniProtKB-ARBA"/>
</dbReference>
<dbReference type="STRING" id="379508.A5DT61"/>
<keyword evidence="4" id="KW-1133">Transmembrane helix</keyword>
<keyword evidence="4" id="KW-0472">Membrane</keyword>
<evidence type="ECO:0000313" key="7">
    <source>
        <dbReference type="Proteomes" id="UP000001996"/>
    </source>
</evidence>